<accession>A0A445A2M3</accession>
<dbReference type="EMBL" id="SDMP01000013">
    <property type="protein sequence ID" value="RYR20667.1"/>
    <property type="molecule type" value="Genomic_DNA"/>
</dbReference>
<dbReference type="Proteomes" id="UP000289738">
    <property type="component" value="Chromosome B03"/>
</dbReference>
<dbReference type="PANTHER" id="PTHR32343:SF8">
    <property type="entry name" value="RNA RECOGNITION MOTIF (RRM)-CONTAINING PROTEIN"/>
    <property type="match status" value="1"/>
</dbReference>
<gene>
    <name evidence="1" type="ORF">Ahy_B03g065871</name>
</gene>
<sequence length="558" mass="63411">MAAEGGSDQFIDIVKLSPPAKFPAAFPQDLKVAPSLKRRRSGGDTWVVSVFVIIHIRGNGSAWAEFLDRVSPNLASFHLSISSCWALPPPPQSLQYHLHRNSPRARAWTVKDCCNLCNVCIWGSLDGFSFSSAHPSCCLFWGFPPQASKKKLWRHLSWKKQNAFSSMVDRKNEEMSTSELSGGARIHYIFQSIFVNNLEILFSIYLSSLASSSLPLMMQQAVTMQQMQFQQALLMQQTMTAQQAANKAATMKSATELAAAQAAEISKKLKADGPEIERKETKQKFSVIVLPVLLDYIFNLNNLKFDLAFLSRGVRQLGKAIIRSNLQDYYYGEELGYEAWRQFDSVMKLGDNSNCQDTRMRHGSYMESETKILEFVVPSPWNWFTKIVQLVRRRIKEGFSVKQEQLIRSVFTTILITNNNDLKQTSRLGRMILVCSLLSTRQTNFVLAKRYVVREHQISRGIPSSLQLGSGHLFVLPVHHGGKCCFQQENKILIRLKELRDVKVKEKIKSQTVEKHGNNVNVGCFDFWVPQSPFCFFQLKCHHNFFLEACGGCSQQQE</sequence>
<name>A0A445A2M3_ARAHY</name>
<organism evidence="1 2">
    <name type="scientific">Arachis hypogaea</name>
    <name type="common">Peanut</name>
    <dbReference type="NCBI Taxonomy" id="3818"/>
    <lineage>
        <taxon>Eukaryota</taxon>
        <taxon>Viridiplantae</taxon>
        <taxon>Streptophyta</taxon>
        <taxon>Embryophyta</taxon>
        <taxon>Tracheophyta</taxon>
        <taxon>Spermatophyta</taxon>
        <taxon>Magnoliopsida</taxon>
        <taxon>eudicotyledons</taxon>
        <taxon>Gunneridae</taxon>
        <taxon>Pentapetalae</taxon>
        <taxon>rosids</taxon>
        <taxon>fabids</taxon>
        <taxon>Fabales</taxon>
        <taxon>Fabaceae</taxon>
        <taxon>Papilionoideae</taxon>
        <taxon>50 kb inversion clade</taxon>
        <taxon>dalbergioids sensu lato</taxon>
        <taxon>Dalbergieae</taxon>
        <taxon>Pterocarpus clade</taxon>
        <taxon>Arachis</taxon>
    </lineage>
</organism>
<reference evidence="1 2" key="1">
    <citation type="submission" date="2019-01" db="EMBL/GenBank/DDBJ databases">
        <title>Sequencing of cultivated peanut Arachis hypogaea provides insights into genome evolution and oil improvement.</title>
        <authorList>
            <person name="Chen X."/>
        </authorList>
    </citation>
    <scope>NUCLEOTIDE SEQUENCE [LARGE SCALE GENOMIC DNA]</scope>
    <source>
        <strain evidence="2">cv. Fuhuasheng</strain>
        <tissue evidence="1">Leaves</tissue>
    </source>
</reference>
<keyword evidence="2" id="KW-1185">Reference proteome</keyword>
<dbReference type="STRING" id="3818.A0A445A2M3"/>
<dbReference type="PANTHER" id="PTHR32343">
    <property type="entry name" value="SERINE/ARGININE-RICH SPLICING FACTOR"/>
    <property type="match status" value="1"/>
</dbReference>
<dbReference type="AlphaFoldDB" id="A0A445A2M3"/>
<dbReference type="Gene3D" id="1.20.120.1240">
    <property type="entry name" value="Dynamin, middle domain"/>
    <property type="match status" value="1"/>
</dbReference>
<evidence type="ECO:0000313" key="1">
    <source>
        <dbReference type="EMBL" id="RYR20667.1"/>
    </source>
</evidence>
<evidence type="ECO:0000313" key="2">
    <source>
        <dbReference type="Proteomes" id="UP000289738"/>
    </source>
</evidence>
<proteinExistence type="predicted"/>
<comment type="caution">
    <text evidence="1">The sequence shown here is derived from an EMBL/GenBank/DDBJ whole genome shotgun (WGS) entry which is preliminary data.</text>
</comment>
<protein>
    <submittedName>
        <fullName evidence="1">Uncharacterized protein</fullName>
    </submittedName>
</protein>